<keyword evidence="1" id="KW-0143">Chaperone</keyword>
<comment type="caution">
    <text evidence="4">The sequence shown here is derived from an EMBL/GenBank/DDBJ whole genome shotgun (WGS) entry which is preliminary data.</text>
</comment>
<organism evidence="4 5">
    <name type="scientific">Stephania yunnanensis</name>
    <dbReference type="NCBI Taxonomy" id="152371"/>
    <lineage>
        <taxon>Eukaryota</taxon>
        <taxon>Viridiplantae</taxon>
        <taxon>Streptophyta</taxon>
        <taxon>Embryophyta</taxon>
        <taxon>Tracheophyta</taxon>
        <taxon>Spermatophyta</taxon>
        <taxon>Magnoliopsida</taxon>
        <taxon>Ranunculales</taxon>
        <taxon>Menispermaceae</taxon>
        <taxon>Menispermoideae</taxon>
        <taxon>Cissampelideae</taxon>
        <taxon>Stephania</taxon>
    </lineage>
</organism>
<gene>
    <name evidence="4" type="ORF">Syun_013305</name>
</gene>
<keyword evidence="2" id="KW-0175">Coiled coil</keyword>
<feature type="coiled-coil region" evidence="2">
    <location>
        <begin position="4"/>
        <end position="52"/>
    </location>
</feature>
<feature type="region of interest" description="Disordered" evidence="3">
    <location>
        <begin position="53"/>
        <end position="75"/>
    </location>
</feature>
<evidence type="ECO:0000256" key="1">
    <source>
        <dbReference type="ARBA" id="ARBA00023186"/>
    </source>
</evidence>
<evidence type="ECO:0000256" key="3">
    <source>
        <dbReference type="SAM" id="MobiDB-lite"/>
    </source>
</evidence>
<evidence type="ECO:0000256" key="2">
    <source>
        <dbReference type="SAM" id="Coils"/>
    </source>
</evidence>
<evidence type="ECO:0000313" key="4">
    <source>
        <dbReference type="EMBL" id="KAK9143905.1"/>
    </source>
</evidence>
<dbReference type="AlphaFoldDB" id="A0AAP0PJQ2"/>
<dbReference type="Proteomes" id="UP001420932">
    <property type="component" value="Unassembled WGS sequence"/>
</dbReference>
<keyword evidence="5" id="KW-1185">Reference proteome</keyword>
<feature type="compositionally biased region" description="Polar residues" evidence="3">
    <location>
        <begin position="62"/>
        <end position="75"/>
    </location>
</feature>
<name>A0AAP0PJQ2_9MAGN</name>
<protein>
    <submittedName>
        <fullName evidence="4">Uncharacterized protein</fullName>
    </submittedName>
</protein>
<accession>A0AAP0PJQ2</accession>
<dbReference type="PANTHER" id="PTHR33322:SF16">
    <property type="entry name" value="BAG FAMILY MOLECULAR CHAPERONE REGULATOR 6"/>
    <property type="match status" value="1"/>
</dbReference>
<proteinExistence type="predicted"/>
<dbReference type="PANTHER" id="PTHR33322">
    <property type="entry name" value="BAG DOMAIN CONTAINING PROTEIN, EXPRESSED"/>
    <property type="match status" value="1"/>
</dbReference>
<dbReference type="GO" id="GO:0006457">
    <property type="term" value="P:protein folding"/>
    <property type="evidence" value="ECO:0007669"/>
    <property type="project" value="TreeGrafter"/>
</dbReference>
<reference evidence="4 5" key="1">
    <citation type="submission" date="2024-01" db="EMBL/GenBank/DDBJ databases">
        <title>Genome assemblies of Stephania.</title>
        <authorList>
            <person name="Yang L."/>
        </authorList>
    </citation>
    <scope>NUCLEOTIDE SEQUENCE [LARGE SCALE GENOMIC DNA]</scope>
    <source>
        <strain evidence="4">YNDBR</strain>
        <tissue evidence="4">Leaf</tissue>
    </source>
</reference>
<sequence length="75" mass="8815">MSYEKKLVEENEKLREMLEKLMEAGKEQITAISELHGRVKDLERRLSRKKKMRINKPKKDFSANTMSKKSVSCAM</sequence>
<dbReference type="EMBL" id="JBBNAF010000005">
    <property type="protein sequence ID" value="KAK9143905.1"/>
    <property type="molecule type" value="Genomic_DNA"/>
</dbReference>
<evidence type="ECO:0000313" key="5">
    <source>
        <dbReference type="Proteomes" id="UP001420932"/>
    </source>
</evidence>
<dbReference type="GO" id="GO:0009506">
    <property type="term" value="C:plasmodesma"/>
    <property type="evidence" value="ECO:0007669"/>
    <property type="project" value="TreeGrafter"/>
</dbReference>
<dbReference type="InterPro" id="IPR040400">
    <property type="entry name" value="BAG5/6/7/8"/>
</dbReference>